<feature type="region of interest" description="Disordered" evidence="1">
    <location>
        <begin position="100"/>
        <end position="130"/>
    </location>
</feature>
<dbReference type="EMBL" id="AP018365">
    <property type="protein sequence ID" value="BBB01412.1"/>
    <property type="molecule type" value="Genomic_DNA"/>
</dbReference>
<dbReference type="KEGG" id="arev:RVR_10540"/>
<proteinExistence type="predicted"/>
<dbReference type="Gene3D" id="3.40.50.1820">
    <property type="entry name" value="alpha/beta hydrolase"/>
    <property type="match status" value="1"/>
</dbReference>
<evidence type="ECO:0000313" key="2">
    <source>
        <dbReference type="EMBL" id="BBB01412.1"/>
    </source>
</evidence>
<sequence>MCTIRLEATSAGRRLPGSCTHFRTQMPMIVRSAHEWDGERLSYFDVAPDHGEVEPECVVLMHGGGRGDSKEPSLPLAEGLTEHGYRVLGFDFTTSTACCAPPGSTGQPSAPPRRATNHRWPSSPPRRPRRSAIAVRLESAGALRTLGARRLRTHPALSAPCVSAMASLRTCSASQAYYGRKRNEGKGHKQALLALARRRANVLWAMIRDGACYEVLPTVTAAA</sequence>
<reference evidence="2 3" key="4">
    <citation type="journal article" date="2020" name="Sci. Rep.">
        <title>beta-carboline chemical signals induce reveromycin production through a LuxR family regulator in Streptomyces sp. SN-593.</title>
        <authorList>
            <person name="Panthee S."/>
            <person name="Kito N."/>
            <person name="Hayashi T."/>
            <person name="Shimizu T."/>
            <person name="Ishikawa J."/>
            <person name="Hamamoto H."/>
            <person name="Osada H."/>
            <person name="Takahashi S."/>
        </authorList>
    </citation>
    <scope>NUCLEOTIDE SEQUENCE [LARGE SCALE GENOMIC DNA]</scope>
    <source>
        <strain evidence="2 3">SN-593</strain>
    </source>
</reference>
<name>A0A7U3UYY4_9ACTN</name>
<dbReference type="AlphaFoldDB" id="A0A7U3UYY4"/>
<reference evidence="2 3" key="2">
    <citation type="journal article" date="2011" name="J. Antibiot.">
        <title>Furaquinocins I and J: novel polyketide isoprenoid hybrid compounds from Streptomyces reveromyceticus SN-593.</title>
        <authorList>
            <person name="Panthee S."/>
            <person name="Takahashi S."/>
            <person name="Takagi H."/>
            <person name="Nogawa T."/>
            <person name="Oowada E."/>
            <person name="Uramoto M."/>
            <person name="Osada H."/>
        </authorList>
    </citation>
    <scope>NUCLEOTIDE SEQUENCE [LARGE SCALE GENOMIC DNA]</scope>
    <source>
        <strain evidence="2 3">SN-593</strain>
    </source>
</reference>
<dbReference type="Proteomes" id="UP000595703">
    <property type="component" value="Chromosome"/>
</dbReference>
<reference evidence="2 3" key="1">
    <citation type="journal article" date="2010" name="J. Bacteriol.">
        <title>Biochemical characterization of a novel indole prenyltransferase from Streptomyces sp. SN-593.</title>
        <authorList>
            <person name="Takahashi S."/>
            <person name="Takagi H."/>
            <person name="Toyoda A."/>
            <person name="Uramoto M."/>
            <person name="Nogawa T."/>
            <person name="Ueki M."/>
            <person name="Sakaki Y."/>
            <person name="Osada H."/>
        </authorList>
    </citation>
    <scope>NUCLEOTIDE SEQUENCE [LARGE SCALE GENOMIC DNA]</scope>
    <source>
        <strain evidence="2 3">SN-593</strain>
    </source>
</reference>
<keyword evidence="3" id="KW-1185">Reference proteome</keyword>
<organism evidence="2 3">
    <name type="scientific">Actinacidiphila reveromycinica</name>
    <dbReference type="NCBI Taxonomy" id="659352"/>
    <lineage>
        <taxon>Bacteria</taxon>
        <taxon>Bacillati</taxon>
        <taxon>Actinomycetota</taxon>
        <taxon>Actinomycetes</taxon>
        <taxon>Kitasatosporales</taxon>
        <taxon>Streptomycetaceae</taxon>
        <taxon>Actinacidiphila</taxon>
    </lineage>
</organism>
<dbReference type="SUPFAM" id="SSF53474">
    <property type="entry name" value="alpha/beta-Hydrolases"/>
    <property type="match status" value="1"/>
</dbReference>
<dbReference type="InterPro" id="IPR029058">
    <property type="entry name" value="AB_hydrolase_fold"/>
</dbReference>
<protein>
    <recommendedName>
        <fullName evidence="4">Transposase</fullName>
    </recommendedName>
</protein>
<evidence type="ECO:0008006" key="4">
    <source>
        <dbReference type="Google" id="ProtNLM"/>
    </source>
</evidence>
<reference evidence="2 3" key="3">
    <citation type="journal article" date="2011" name="Nat. Chem. Biol.">
        <title>Reveromycin A biosynthesis uses RevG and RevJ for stereospecific spiroacetal formation.</title>
        <authorList>
            <person name="Takahashi S."/>
            <person name="Toyoda A."/>
            <person name="Sekiyama Y."/>
            <person name="Takagi H."/>
            <person name="Nogawa T."/>
            <person name="Uramoto M."/>
            <person name="Suzuki R."/>
            <person name="Koshino H."/>
            <person name="Kumano T."/>
            <person name="Panthee S."/>
            <person name="Dairi T."/>
            <person name="Ishikawa J."/>
            <person name="Ikeda H."/>
            <person name="Sakaki Y."/>
            <person name="Osada H."/>
        </authorList>
    </citation>
    <scope>NUCLEOTIDE SEQUENCE [LARGE SCALE GENOMIC DNA]</scope>
    <source>
        <strain evidence="2 3">SN-593</strain>
    </source>
</reference>
<gene>
    <name evidence="2" type="ORF">RVR_10540</name>
</gene>
<evidence type="ECO:0000313" key="3">
    <source>
        <dbReference type="Proteomes" id="UP000595703"/>
    </source>
</evidence>
<evidence type="ECO:0000256" key="1">
    <source>
        <dbReference type="SAM" id="MobiDB-lite"/>
    </source>
</evidence>
<accession>A0A7U3UYY4</accession>